<keyword evidence="7" id="KW-0406">Ion transport</keyword>
<evidence type="ECO:0000256" key="2">
    <source>
        <dbReference type="ARBA" id="ARBA00006279"/>
    </source>
</evidence>
<dbReference type="GeneID" id="94353331"/>
<dbReference type="KEGG" id="blac:94353331"/>
<feature type="signal peptide" evidence="8">
    <location>
        <begin position="1"/>
        <end position="19"/>
    </location>
</feature>
<organism evidence="9 10">
    <name type="scientific">Bremia lactucae</name>
    <name type="common">Lettuce downy mildew</name>
    <dbReference type="NCBI Taxonomy" id="4779"/>
    <lineage>
        <taxon>Eukaryota</taxon>
        <taxon>Sar</taxon>
        <taxon>Stramenopiles</taxon>
        <taxon>Oomycota</taxon>
        <taxon>Peronosporomycetes</taxon>
        <taxon>Peronosporales</taxon>
        <taxon>Peronosporaceae</taxon>
        <taxon>Bremia</taxon>
    </lineage>
</organism>
<feature type="transmembrane region" description="Helical" evidence="7">
    <location>
        <begin position="387"/>
        <end position="407"/>
    </location>
</feature>
<dbReference type="GO" id="GO:0005381">
    <property type="term" value="F:iron ion transmembrane transporter activity"/>
    <property type="evidence" value="ECO:0007669"/>
    <property type="project" value="UniProtKB-UniRule"/>
</dbReference>
<dbReference type="OrthoDB" id="648861at2759"/>
<accession>A0A976ICK6</accession>
<keyword evidence="3 7" id="KW-0813">Transport</keyword>
<keyword evidence="10" id="KW-1185">Reference proteome</keyword>
<keyword evidence="6 7" id="KW-0472">Membrane</keyword>
<dbReference type="InterPro" id="IPR009716">
    <property type="entry name" value="Ferroportin-1"/>
</dbReference>
<proteinExistence type="inferred from homology"/>
<evidence type="ECO:0000256" key="4">
    <source>
        <dbReference type="ARBA" id="ARBA00022692"/>
    </source>
</evidence>
<reference evidence="9 10" key="1">
    <citation type="journal article" date="2021" name="Genome Biol.">
        <title>AFLAP: assembly-free linkage analysis pipeline using k-mers from genome sequencing data.</title>
        <authorList>
            <person name="Fletcher K."/>
            <person name="Zhang L."/>
            <person name="Gil J."/>
            <person name="Han R."/>
            <person name="Cavanaugh K."/>
            <person name="Michelmore R."/>
        </authorList>
    </citation>
    <scope>NUCLEOTIDE SEQUENCE [LARGE SCALE GENOMIC DNA]</scope>
    <source>
        <strain evidence="9 10">SF5</strain>
    </source>
</reference>
<feature type="transmembrane region" description="Helical" evidence="7">
    <location>
        <begin position="419"/>
        <end position="438"/>
    </location>
</feature>
<protein>
    <recommendedName>
        <fullName evidence="7">Solute carrier family 40 member</fullName>
    </recommendedName>
</protein>
<dbReference type="GO" id="GO:0016020">
    <property type="term" value="C:membrane"/>
    <property type="evidence" value="ECO:0007669"/>
    <property type="project" value="UniProtKB-SubCell"/>
</dbReference>
<dbReference type="PANTHER" id="PTHR11660:SF57">
    <property type="entry name" value="SOLUTE CARRIER FAMILY 40 MEMBER"/>
    <property type="match status" value="1"/>
</dbReference>
<evidence type="ECO:0000313" key="9">
    <source>
        <dbReference type="EMBL" id="TDH66645.1"/>
    </source>
</evidence>
<dbReference type="Pfam" id="PF06963">
    <property type="entry name" value="FPN1"/>
    <property type="match status" value="1"/>
</dbReference>
<feature type="transmembrane region" description="Helical" evidence="7">
    <location>
        <begin position="93"/>
        <end position="116"/>
    </location>
</feature>
<evidence type="ECO:0000256" key="6">
    <source>
        <dbReference type="ARBA" id="ARBA00023136"/>
    </source>
</evidence>
<dbReference type="AlphaFoldDB" id="A0A976ICK6"/>
<comment type="function">
    <text evidence="7">May be involved in iron transport and iron homeostasis.</text>
</comment>
<evidence type="ECO:0000256" key="7">
    <source>
        <dbReference type="RuleBase" id="RU365065"/>
    </source>
</evidence>
<dbReference type="InterPro" id="IPR036259">
    <property type="entry name" value="MFS_trans_sf"/>
</dbReference>
<comment type="caution">
    <text evidence="9">The sequence shown here is derived from an EMBL/GenBank/DDBJ whole genome shotgun (WGS) entry which is preliminary data.</text>
</comment>
<keyword evidence="4 7" id="KW-0812">Transmembrane</keyword>
<keyword evidence="5 7" id="KW-1133">Transmembrane helix</keyword>
<feature type="transmembrane region" description="Helical" evidence="7">
    <location>
        <begin position="39"/>
        <end position="63"/>
    </location>
</feature>
<evidence type="ECO:0000313" key="10">
    <source>
        <dbReference type="Proteomes" id="UP000294530"/>
    </source>
</evidence>
<evidence type="ECO:0000256" key="5">
    <source>
        <dbReference type="ARBA" id="ARBA00022989"/>
    </source>
</evidence>
<dbReference type="SUPFAM" id="SSF103473">
    <property type="entry name" value="MFS general substrate transporter"/>
    <property type="match status" value="1"/>
</dbReference>
<evidence type="ECO:0000256" key="1">
    <source>
        <dbReference type="ARBA" id="ARBA00004141"/>
    </source>
</evidence>
<dbReference type="RefSeq" id="XP_067816144.1">
    <property type="nucleotide sequence ID" value="XM_067967660.1"/>
</dbReference>
<dbReference type="Proteomes" id="UP000294530">
    <property type="component" value="Unassembled WGS sequence"/>
</dbReference>
<keyword evidence="8" id="KW-0732">Signal</keyword>
<dbReference type="PANTHER" id="PTHR11660">
    <property type="entry name" value="SOLUTE CARRIER FAMILY 40 MEMBER"/>
    <property type="match status" value="1"/>
</dbReference>
<comment type="similarity">
    <text evidence="2 7">Belongs to the ferroportin (FP) (TC 2.A.100) family. SLC40A subfamily.</text>
</comment>
<feature type="transmembrane region" description="Helical" evidence="7">
    <location>
        <begin position="193"/>
        <end position="214"/>
    </location>
</feature>
<feature type="transmembrane region" description="Helical" evidence="7">
    <location>
        <begin position="482"/>
        <end position="505"/>
    </location>
</feature>
<sequence length="554" mass="61297">MDATVVVCLSMGVISVVLALESAACVGGLKCACILSQSATIMTLILSAVTLVPVVACLVTAWLDTRAKLYREHEPLLQSNVTTSVPSRRVITYLYASHLLSAFGDRLWAFAVPIVFMDIFVDTLLPSAAFSLATYIVCIAIIPMIGHHLDTWNRWTSMKYAILLENVVVVVNAILLGLIVFVTNADGVHKPEWTWQLVLMFIGTLVCGSVGQVLNDAQTLGIERDWVVVIAGPDNSKHLAKLNRMMRRIDLSCNILGPMAFGLIVDCVSGDAPTRAMVGVAVVGLWNLISTPLEYCMTYDIYHLVPELSIRTYVKDNNTVKTLKQKQTATNEGRTIARYATMWSNYVKHPVFLVSFSFSALYMTILSGGALNIAYLRWRGVSNSILGLSRGAGAVAGLMGTLIFPLLHQWLKRIESVAILSVWLFWLCLFPILLVFLVVGESNVSDAAMILCVVISRSWLWCTDLAETQIMQEWIAPNQRGVINSMQTATYQFFFILIHLTGVIFHDPHQFEALVFFSLAAVLASAIGFTYWGTKYGRDKYVTTKFALENNAIK</sequence>
<gene>
    <name evidence="9" type="ORF">CCR75_009621</name>
</gene>
<name>A0A976ICK6_BRELC</name>
<feature type="transmembrane region" description="Helical" evidence="7">
    <location>
        <begin position="511"/>
        <end position="532"/>
    </location>
</feature>
<dbReference type="Gene3D" id="1.20.1250.20">
    <property type="entry name" value="MFS general substrate transporter like domains"/>
    <property type="match status" value="1"/>
</dbReference>
<feature type="chain" id="PRO_5037792195" description="Solute carrier family 40 member" evidence="8">
    <location>
        <begin position="20"/>
        <end position="554"/>
    </location>
</feature>
<evidence type="ECO:0000256" key="3">
    <source>
        <dbReference type="ARBA" id="ARBA00022448"/>
    </source>
</evidence>
<feature type="transmembrane region" description="Helical" evidence="7">
    <location>
        <begin position="128"/>
        <end position="149"/>
    </location>
</feature>
<evidence type="ECO:0000256" key="8">
    <source>
        <dbReference type="SAM" id="SignalP"/>
    </source>
</evidence>
<comment type="subcellular location">
    <subcellularLocation>
        <location evidence="1 7">Membrane</location>
        <topology evidence="1 7">Multi-pass membrane protein</topology>
    </subcellularLocation>
</comment>
<feature type="transmembrane region" description="Helical" evidence="7">
    <location>
        <begin position="161"/>
        <end position="181"/>
    </location>
</feature>
<feature type="transmembrane region" description="Helical" evidence="7">
    <location>
        <begin position="351"/>
        <end position="375"/>
    </location>
</feature>
<dbReference type="EMBL" id="SHOA02000001">
    <property type="protein sequence ID" value="TDH66645.1"/>
    <property type="molecule type" value="Genomic_DNA"/>
</dbReference>